<gene>
    <name evidence="1" type="ORF">D5086_002838</name>
</gene>
<accession>A0ACC4D355</accession>
<dbReference type="EMBL" id="RCHU02000001">
    <property type="protein sequence ID" value="KAL3611818.1"/>
    <property type="molecule type" value="Genomic_DNA"/>
</dbReference>
<reference evidence="1 2" key="1">
    <citation type="journal article" date="2024" name="Plant Biotechnol. J.">
        <title>Genome and CRISPR/Cas9 system of a widespread forest tree (Populus alba) in the world.</title>
        <authorList>
            <person name="Liu Y.J."/>
            <person name="Jiang P.F."/>
            <person name="Han X.M."/>
            <person name="Li X.Y."/>
            <person name="Wang H.M."/>
            <person name="Wang Y.J."/>
            <person name="Wang X.X."/>
            <person name="Zeng Q.Y."/>
        </authorList>
    </citation>
    <scope>NUCLEOTIDE SEQUENCE [LARGE SCALE GENOMIC DNA]</scope>
    <source>
        <strain evidence="2">cv. PAL-ZL1</strain>
    </source>
</reference>
<evidence type="ECO:0000313" key="1">
    <source>
        <dbReference type="EMBL" id="KAL3611818.1"/>
    </source>
</evidence>
<name>A0ACC4D355_POPAL</name>
<sequence length="173" mass="19826">MELVFSRPIFQRRSIVVQNHRRHRHPMMVLAALLPKETLLCKLNMLKVASKFANSHLHAVKAQTLVLSRRDQLLPSEEEGQRLNRVLPKCQNRSYIVEVVVSARHKFCHALNLAGIPSEGPVLFIGYHMLMGFELAPMEVAVRPLIARIAYHPSRTIPPFLKEIVSENRKIVK</sequence>
<keyword evidence="2" id="KW-1185">Reference proteome</keyword>
<evidence type="ECO:0000313" key="2">
    <source>
        <dbReference type="Proteomes" id="UP000309997"/>
    </source>
</evidence>
<protein>
    <submittedName>
        <fullName evidence="1">Uncharacterized protein</fullName>
    </submittedName>
</protein>
<comment type="caution">
    <text evidence="1">The sequence shown here is derived from an EMBL/GenBank/DDBJ whole genome shotgun (WGS) entry which is preliminary data.</text>
</comment>
<proteinExistence type="predicted"/>
<dbReference type="Proteomes" id="UP000309997">
    <property type="component" value="Unassembled WGS sequence"/>
</dbReference>
<organism evidence="1 2">
    <name type="scientific">Populus alba</name>
    <name type="common">White poplar</name>
    <dbReference type="NCBI Taxonomy" id="43335"/>
    <lineage>
        <taxon>Eukaryota</taxon>
        <taxon>Viridiplantae</taxon>
        <taxon>Streptophyta</taxon>
        <taxon>Embryophyta</taxon>
        <taxon>Tracheophyta</taxon>
        <taxon>Spermatophyta</taxon>
        <taxon>Magnoliopsida</taxon>
        <taxon>eudicotyledons</taxon>
        <taxon>Gunneridae</taxon>
        <taxon>Pentapetalae</taxon>
        <taxon>rosids</taxon>
        <taxon>fabids</taxon>
        <taxon>Malpighiales</taxon>
        <taxon>Salicaceae</taxon>
        <taxon>Saliceae</taxon>
        <taxon>Populus</taxon>
    </lineage>
</organism>